<keyword evidence="1" id="KW-0812">Transmembrane</keyword>
<organism evidence="2 3">
    <name type="scientific">Hallella seregens ATCC 51272</name>
    <dbReference type="NCBI Taxonomy" id="1336250"/>
    <lineage>
        <taxon>Bacteria</taxon>
        <taxon>Pseudomonadati</taxon>
        <taxon>Bacteroidota</taxon>
        <taxon>Bacteroidia</taxon>
        <taxon>Bacteroidales</taxon>
        <taxon>Prevotellaceae</taxon>
        <taxon>Hallella</taxon>
    </lineage>
</organism>
<dbReference type="RefSeq" id="WP_005846499.1">
    <property type="nucleotide sequence ID" value="NZ_JADU01000020.1"/>
</dbReference>
<reference evidence="2 3" key="1">
    <citation type="submission" date="2024-09" db="EMBL/GenBank/DDBJ databases">
        <authorList>
            <person name="Sun Q."/>
            <person name="Mori K."/>
        </authorList>
    </citation>
    <scope>NUCLEOTIDE SEQUENCE [LARGE SCALE GENOMIC DNA]</scope>
    <source>
        <strain evidence="2 3">ATCC 51272</strain>
    </source>
</reference>
<feature type="transmembrane region" description="Helical" evidence="1">
    <location>
        <begin position="69"/>
        <end position="94"/>
    </location>
</feature>
<evidence type="ECO:0000313" key="2">
    <source>
        <dbReference type="EMBL" id="MFB9896632.1"/>
    </source>
</evidence>
<name>A0ABV5ZGY9_9BACT</name>
<comment type="caution">
    <text evidence="2">The sequence shown here is derived from an EMBL/GenBank/DDBJ whole genome shotgun (WGS) entry which is preliminary data.</text>
</comment>
<dbReference type="Proteomes" id="UP001589688">
    <property type="component" value="Unassembled WGS sequence"/>
</dbReference>
<keyword evidence="1" id="KW-1133">Transmembrane helix</keyword>
<keyword evidence="3" id="KW-1185">Reference proteome</keyword>
<gene>
    <name evidence="2" type="ORF">ACFFK8_02030</name>
</gene>
<evidence type="ECO:0000313" key="3">
    <source>
        <dbReference type="Proteomes" id="UP001589688"/>
    </source>
</evidence>
<dbReference type="EMBL" id="JBHLZF010000001">
    <property type="protein sequence ID" value="MFB9896632.1"/>
    <property type="molecule type" value="Genomic_DNA"/>
</dbReference>
<sequence>MFSNDQNIETIGQLVETIKHYVGLKSEYIKLDMVEKTVRILTAIAIMAILCVLLSLMLIYLSFAAAYALMPLVGGVAAFAIIACAYLAMLLLCLTFRKQWIERPLVKFLASLLLS</sequence>
<protein>
    <submittedName>
        <fullName evidence="2">Phage holin family protein</fullName>
    </submittedName>
</protein>
<evidence type="ECO:0000256" key="1">
    <source>
        <dbReference type="SAM" id="Phobius"/>
    </source>
</evidence>
<keyword evidence="1" id="KW-0472">Membrane</keyword>
<accession>A0ABV5ZGY9</accession>
<dbReference type="InterPro" id="IPR009937">
    <property type="entry name" value="Phage_holin_3_6"/>
</dbReference>
<proteinExistence type="predicted"/>
<dbReference type="Pfam" id="PF07332">
    <property type="entry name" value="Phage_holin_3_6"/>
    <property type="match status" value="1"/>
</dbReference>
<feature type="transmembrane region" description="Helical" evidence="1">
    <location>
        <begin position="40"/>
        <end position="63"/>
    </location>
</feature>